<evidence type="ECO:0000259" key="9">
    <source>
        <dbReference type="PROSITE" id="PS50109"/>
    </source>
</evidence>
<dbReference type="SMART" id="SM00388">
    <property type="entry name" value="HisKA"/>
    <property type="match status" value="1"/>
</dbReference>
<feature type="transmembrane region" description="Helical" evidence="7">
    <location>
        <begin position="206"/>
        <end position="226"/>
    </location>
</feature>
<feature type="transmembrane region" description="Helical" evidence="7">
    <location>
        <begin position="394"/>
        <end position="412"/>
    </location>
</feature>
<dbReference type="Gene3D" id="3.30.565.10">
    <property type="entry name" value="Histidine kinase-like ATPase, C-terminal domain"/>
    <property type="match status" value="1"/>
</dbReference>
<feature type="signal peptide" evidence="8">
    <location>
        <begin position="1"/>
        <end position="41"/>
    </location>
</feature>
<dbReference type="Pfam" id="PF00512">
    <property type="entry name" value="HisKA"/>
    <property type="match status" value="1"/>
</dbReference>
<feature type="transmembrane region" description="Helical" evidence="7">
    <location>
        <begin position="326"/>
        <end position="346"/>
    </location>
</feature>
<feature type="domain" description="Histidine kinase" evidence="9">
    <location>
        <begin position="435"/>
        <end position="647"/>
    </location>
</feature>
<evidence type="ECO:0000256" key="8">
    <source>
        <dbReference type="SAM" id="SignalP"/>
    </source>
</evidence>
<dbReference type="PANTHER" id="PTHR43711:SF26">
    <property type="entry name" value="SENSOR HISTIDINE KINASE RCSC"/>
    <property type="match status" value="1"/>
</dbReference>
<keyword evidence="4" id="KW-0808">Transferase</keyword>
<evidence type="ECO:0000256" key="5">
    <source>
        <dbReference type="ARBA" id="ARBA00022777"/>
    </source>
</evidence>
<proteinExistence type="predicted"/>
<dbReference type="EMBL" id="VANI01000005">
    <property type="protein sequence ID" value="TLM78575.1"/>
    <property type="molecule type" value="Genomic_DNA"/>
</dbReference>
<dbReference type="Proteomes" id="UP000306791">
    <property type="component" value="Unassembled WGS sequence"/>
</dbReference>
<feature type="chain" id="PRO_5047468533" description="histidine kinase" evidence="8">
    <location>
        <begin position="42"/>
        <end position="789"/>
    </location>
</feature>
<dbReference type="PRINTS" id="PR00344">
    <property type="entry name" value="BCTRLSENSOR"/>
</dbReference>
<gene>
    <name evidence="10" type="ORF">FDY93_04720</name>
</gene>
<dbReference type="PROSITE" id="PS50109">
    <property type="entry name" value="HIS_KIN"/>
    <property type="match status" value="1"/>
</dbReference>
<sequence length="789" mass="87990">MKQQRQCLTSWPGISTLIRRCAIPACCLLLALLMGMHTAQADSDFSPFTLTDTTTRYPLVSREHSSGFIPAPPGMTLEQAAMQIPQTLSISLKPDFRQHERYWLYTRAVNDTRESRWVFHISNFGFQQPRILIQSDHSRVIHTLKNTGFADGTDVNPIGRATAITLQPGEAFLLVVEVTAKHNTWHPYMALMSAQEYDSWVTWLNLTYYLAIGITLGFILLGLICWTITRETPFFWASLAALLMLLYYLEHSSIPVILWQWDYEIGPAFWILASSTTLGQLAFAASFLKINRRDGFWFQCFIAAAVTSVAMLTLSALLPLTTTARLFAANYLLVSFCILGSGIARVRAEGSYYIIYLLGWFPMVLSLIQVLMVIHGPAQNVQSVTESYKMIHVLYIHIAHLVLHAGALILRLRSLREEKLKAEFMSLAKSQFIAHSSHDLSQPLNSMSIFLDHLQPHIHDQDGKKIFYRMKSTHRQMKEAFHAIMDLGKLESGAITPDYQKVSLTDAFSHLQYEFQMLAKEKGIEIHFQPCSLSVSSDPVLLSRMLRNLISNAVKYTNEGKVVVGCRRRGSHVVIQVLDTGCGINDTAREQIFDIYQRSGINAATTPGAGIGLSIVRHIAELLKHPVTVVSIPDRGSCFSITVPRREQAISSPAALKPEQQMPVVVGLVIEDETLKTDLSDRFRKWSCKVVSFRSLEAVSKGSEPLSLLLCEPRFLTQTSVCADTQAQLAGRLVCACVGDGVQPLPISWIRLPAIPPAAQLRALLNTALRQQGDAMNLGPDIPVSVPVS</sequence>
<feature type="transmembrane region" description="Helical" evidence="7">
    <location>
        <begin position="300"/>
        <end position="320"/>
    </location>
</feature>
<keyword evidence="3" id="KW-0597">Phosphoprotein</keyword>
<dbReference type="InterPro" id="IPR003661">
    <property type="entry name" value="HisK_dim/P_dom"/>
</dbReference>
<dbReference type="InterPro" id="IPR011623">
    <property type="entry name" value="7TMR_DISM_rcpt_extracell_dom1"/>
</dbReference>
<dbReference type="PANTHER" id="PTHR43711">
    <property type="entry name" value="TWO-COMPONENT HISTIDINE KINASE"/>
    <property type="match status" value="1"/>
</dbReference>
<keyword evidence="7" id="KW-0812">Transmembrane</keyword>
<accession>A0ABY2UK06</accession>
<dbReference type="Gene3D" id="1.10.287.130">
    <property type="match status" value="1"/>
</dbReference>
<dbReference type="InterPro" id="IPR003594">
    <property type="entry name" value="HATPase_dom"/>
</dbReference>
<evidence type="ECO:0000256" key="6">
    <source>
        <dbReference type="ARBA" id="ARBA00023012"/>
    </source>
</evidence>
<protein>
    <recommendedName>
        <fullName evidence="2">histidine kinase</fullName>
        <ecNumber evidence="2">2.7.13.3</ecNumber>
    </recommendedName>
</protein>
<dbReference type="CDD" id="cd00082">
    <property type="entry name" value="HisKA"/>
    <property type="match status" value="1"/>
</dbReference>
<keyword evidence="8" id="KW-0732">Signal</keyword>
<dbReference type="InterPro" id="IPR005467">
    <property type="entry name" value="His_kinase_dom"/>
</dbReference>
<feature type="transmembrane region" description="Helical" evidence="7">
    <location>
        <begin position="269"/>
        <end position="288"/>
    </location>
</feature>
<keyword evidence="7" id="KW-0472">Membrane</keyword>
<evidence type="ECO:0000313" key="11">
    <source>
        <dbReference type="Proteomes" id="UP000306791"/>
    </source>
</evidence>
<keyword evidence="7" id="KW-1133">Transmembrane helix</keyword>
<dbReference type="SUPFAM" id="SSF47384">
    <property type="entry name" value="Homodimeric domain of signal transducing histidine kinase"/>
    <property type="match status" value="1"/>
</dbReference>
<evidence type="ECO:0000313" key="10">
    <source>
        <dbReference type="EMBL" id="TLM78575.1"/>
    </source>
</evidence>
<feature type="transmembrane region" description="Helical" evidence="7">
    <location>
        <begin position="353"/>
        <end position="374"/>
    </location>
</feature>
<keyword evidence="5" id="KW-0418">Kinase</keyword>
<keyword evidence="6" id="KW-0902">Two-component regulatory system</keyword>
<keyword evidence="11" id="KW-1185">Reference proteome</keyword>
<evidence type="ECO:0000256" key="1">
    <source>
        <dbReference type="ARBA" id="ARBA00000085"/>
    </source>
</evidence>
<comment type="catalytic activity">
    <reaction evidence="1">
        <text>ATP + protein L-histidine = ADP + protein N-phospho-L-histidine.</text>
        <dbReference type="EC" id="2.7.13.3"/>
    </reaction>
</comment>
<dbReference type="RefSeq" id="WP_138234606.1">
    <property type="nucleotide sequence ID" value="NZ_CP185860.1"/>
</dbReference>
<feature type="transmembrane region" description="Helical" evidence="7">
    <location>
        <begin position="233"/>
        <end position="249"/>
    </location>
</feature>
<organism evidence="10 11">
    <name type="scientific">Microbulbifer harenosus</name>
    <dbReference type="NCBI Taxonomy" id="2576840"/>
    <lineage>
        <taxon>Bacteria</taxon>
        <taxon>Pseudomonadati</taxon>
        <taxon>Pseudomonadota</taxon>
        <taxon>Gammaproteobacteria</taxon>
        <taxon>Cellvibrionales</taxon>
        <taxon>Microbulbiferaceae</taxon>
        <taxon>Microbulbifer</taxon>
    </lineage>
</organism>
<dbReference type="InterPro" id="IPR004358">
    <property type="entry name" value="Sig_transdc_His_kin-like_C"/>
</dbReference>
<evidence type="ECO:0000256" key="4">
    <source>
        <dbReference type="ARBA" id="ARBA00022679"/>
    </source>
</evidence>
<evidence type="ECO:0000256" key="7">
    <source>
        <dbReference type="SAM" id="Phobius"/>
    </source>
</evidence>
<evidence type="ECO:0000256" key="3">
    <source>
        <dbReference type="ARBA" id="ARBA00022553"/>
    </source>
</evidence>
<reference evidence="10 11" key="1">
    <citation type="submission" date="2019-05" db="EMBL/GenBank/DDBJ databases">
        <title>Microbulbifer harenosus sp. nov., an alginate-degrading bacterium isolated from coastal sand.</title>
        <authorList>
            <person name="Huang H."/>
            <person name="Mo K."/>
            <person name="Bao S."/>
        </authorList>
    </citation>
    <scope>NUCLEOTIDE SEQUENCE [LARGE SCALE GENOMIC DNA]</scope>
    <source>
        <strain evidence="10 11">HB161719</strain>
    </source>
</reference>
<name>A0ABY2UK06_9GAMM</name>
<dbReference type="InterPro" id="IPR036097">
    <property type="entry name" value="HisK_dim/P_sf"/>
</dbReference>
<dbReference type="InterPro" id="IPR050736">
    <property type="entry name" value="Sensor_HK_Regulatory"/>
</dbReference>
<comment type="caution">
    <text evidence="10">The sequence shown here is derived from an EMBL/GenBank/DDBJ whole genome shotgun (WGS) entry which is preliminary data.</text>
</comment>
<evidence type="ECO:0000256" key="2">
    <source>
        <dbReference type="ARBA" id="ARBA00012438"/>
    </source>
</evidence>
<dbReference type="InterPro" id="IPR036890">
    <property type="entry name" value="HATPase_C_sf"/>
</dbReference>
<dbReference type="SUPFAM" id="SSF55874">
    <property type="entry name" value="ATPase domain of HSP90 chaperone/DNA topoisomerase II/histidine kinase"/>
    <property type="match status" value="1"/>
</dbReference>
<dbReference type="EC" id="2.7.13.3" evidence="2"/>
<dbReference type="Pfam" id="PF02518">
    <property type="entry name" value="HATPase_c"/>
    <property type="match status" value="1"/>
</dbReference>
<dbReference type="SMART" id="SM00387">
    <property type="entry name" value="HATPase_c"/>
    <property type="match status" value="1"/>
</dbReference>
<dbReference type="Pfam" id="PF07695">
    <property type="entry name" value="7TMR-DISM_7TM"/>
    <property type="match status" value="1"/>
</dbReference>